<organism evidence="3 4">
    <name type="scientific">Cercophora samala</name>
    <dbReference type="NCBI Taxonomy" id="330535"/>
    <lineage>
        <taxon>Eukaryota</taxon>
        <taxon>Fungi</taxon>
        <taxon>Dikarya</taxon>
        <taxon>Ascomycota</taxon>
        <taxon>Pezizomycotina</taxon>
        <taxon>Sordariomycetes</taxon>
        <taxon>Sordariomycetidae</taxon>
        <taxon>Sordariales</taxon>
        <taxon>Lasiosphaeriaceae</taxon>
        <taxon>Cercophora</taxon>
    </lineage>
</organism>
<gene>
    <name evidence="3" type="ORF">QBC41DRAFT_298927</name>
</gene>
<dbReference type="PANTHER" id="PTHR35910">
    <property type="entry name" value="2EXR DOMAIN-CONTAINING PROTEIN"/>
    <property type="match status" value="1"/>
</dbReference>
<reference evidence="3" key="1">
    <citation type="submission" date="2023-06" db="EMBL/GenBank/DDBJ databases">
        <title>Genome-scale phylogeny and comparative genomics of the fungal order Sordariales.</title>
        <authorList>
            <consortium name="Lawrence Berkeley National Laboratory"/>
            <person name="Hensen N."/>
            <person name="Bonometti L."/>
            <person name="Westerberg I."/>
            <person name="Brannstrom I.O."/>
            <person name="Guillou S."/>
            <person name="Cros-Aarteil S."/>
            <person name="Calhoun S."/>
            <person name="Haridas S."/>
            <person name="Kuo A."/>
            <person name="Mondo S."/>
            <person name="Pangilinan J."/>
            <person name="Riley R."/>
            <person name="Labutti K."/>
            <person name="Andreopoulos B."/>
            <person name="Lipzen A."/>
            <person name="Chen C."/>
            <person name="Yanf M."/>
            <person name="Daum C."/>
            <person name="Ng V."/>
            <person name="Clum A."/>
            <person name="Steindorff A."/>
            <person name="Ohm R."/>
            <person name="Martin F."/>
            <person name="Silar P."/>
            <person name="Natvig D."/>
            <person name="Lalanne C."/>
            <person name="Gautier V."/>
            <person name="Ament-Velasquez S.L."/>
            <person name="Kruys A."/>
            <person name="Hutchinson M.I."/>
            <person name="Powell A.J."/>
            <person name="Barry K."/>
            <person name="Miller A.N."/>
            <person name="Grigoriev I.V."/>
            <person name="Debuchy R."/>
            <person name="Gladieux P."/>
            <person name="Thoren M.H."/>
            <person name="Johannesson H."/>
        </authorList>
    </citation>
    <scope>NUCLEOTIDE SEQUENCE</scope>
    <source>
        <strain evidence="3">CBS 307.81</strain>
    </source>
</reference>
<evidence type="ECO:0000259" key="2">
    <source>
        <dbReference type="Pfam" id="PF20150"/>
    </source>
</evidence>
<evidence type="ECO:0000313" key="3">
    <source>
        <dbReference type="EMBL" id="KAK0673129.1"/>
    </source>
</evidence>
<keyword evidence="4" id="KW-1185">Reference proteome</keyword>
<comment type="caution">
    <text evidence="3">The sequence shown here is derived from an EMBL/GenBank/DDBJ whole genome shotgun (WGS) entry which is preliminary data.</text>
</comment>
<protein>
    <recommendedName>
        <fullName evidence="2">2EXR domain-containing protein</fullName>
    </recommendedName>
</protein>
<accession>A0AA39ZL64</accession>
<name>A0AA39ZL64_9PEZI</name>
<dbReference type="AlphaFoldDB" id="A0AA39ZL64"/>
<dbReference type="InterPro" id="IPR045518">
    <property type="entry name" value="2EXR"/>
</dbReference>
<dbReference type="Proteomes" id="UP001174997">
    <property type="component" value="Unassembled WGS sequence"/>
</dbReference>
<feature type="compositionally biased region" description="Acidic residues" evidence="1">
    <location>
        <begin position="466"/>
        <end position="478"/>
    </location>
</feature>
<proteinExistence type="predicted"/>
<dbReference type="EMBL" id="JAULSY010000008">
    <property type="protein sequence ID" value="KAK0673129.1"/>
    <property type="molecule type" value="Genomic_DNA"/>
</dbReference>
<feature type="region of interest" description="Disordered" evidence="1">
    <location>
        <begin position="457"/>
        <end position="478"/>
    </location>
</feature>
<feature type="domain" description="2EXR" evidence="2">
    <location>
        <begin position="13"/>
        <end position="112"/>
    </location>
</feature>
<sequence length="478" mass="54748">MWTRNHGPGDWGYLPAEIRLHIIREVCTPRTVVVRCHRTDSPDARKRLWEEPLLVLGGGESNGEPPVTLYLNMESRTETLKDYHQYCFELSSHQGCNRRRHYGWINPKIDIMHIPHPDVVYMPSLRFRNLNQPLLQITLGCAEFKDQARAEHYMDLQSAFVRAFETCYNLVWLIKTIDFCVGDHAQPKDTWPRYRLCRTTPAQEFILISCEEAIFCPQAQPDERCGFCDTTVDLLWQWQYDPQSSYHIWSELTDMRLMSTDPDIDIDVDESIGSASNDGTKYIPPNPNELAKLRAHACVSHYFVRDGARVLSHEGALVFKNSDPDAPMTPGGNGEHWSLLRVLQGDEDCHRFIAEMGFFSHQEWHGDPETATRTRGGSFDVAATTASSPAYQIHLSMEGSHRTCETILSCVSGVCVADFEFPQERERHQNDDPALNRYVQFEYTGAEKQFEDITGSTWHTGCPFSGEDEDEEDSMEVD</sequence>
<dbReference type="Pfam" id="PF20150">
    <property type="entry name" value="2EXR"/>
    <property type="match status" value="1"/>
</dbReference>
<evidence type="ECO:0000313" key="4">
    <source>
        <dbReference type="Proteomes" id="UP001174997"/>
    </source>
</evidence>
<evidence type="ECO:0000256" key="1">
    <source>
        <dbReference type="SAM" id="MobiDB-lite"/>
    </source>
</evidence>
<dbReference type="PANTHER" id="PTHR35910:SF1">
    <property type="entry name" value="2EXR DOMAIN-CONTAINING PROTEIN"/>
    <property type="match status" value="1"/>
</dbReference>